<comment type="caution">
    <text evidence="3">The sequence shown here is derived from an EMBL/GenBank/DDBJ whole genome shotgun (WGS) entry which is preliminary data.</text>
</comment>
<accession>A0A7Y6IKE6</accession>
<dbReference type="Proteomes" id="UP000546126">
    <property type="component" value="Unassembled WGS sequence"/>
</dbReference>
<proteinExistence type="predicted"/>
<dbReference type="EMBL" id="JABWGO010000001">
    <property type="protein sequence ID" value="NUW39840.1"/>
    <property type="molecule type" value="Genomic_DNA"/>
</dbReference>
<feature type="transmembrane region" description="Helical" evidence="2">
    <location>
        <begin position="86"/>
        <end position="105"/>
    </location>
</feature>
<gene>
    <name evidence="3" type="ORF">HT134_06795</name>
</gene>
<keyword evidence="2" id="KW-0812">Transmembrane</keyword>
<evidence type="ECO:0000256" key="1">
    <source>
        <dbReference type="SAM" id="MobiDB-lite"/>
    </source>
</evidence>
<keyword evidence="4" id="KW-1185">Reference proteome</keyword>
<feature type="region of interest" description="Disordered" evidence="1">
    <location>
        <begin position="1"/>
        <end position="29"/>
    </location>
</feature>
<evidence type="ECO:0000256" key="2">
    <source>
        <dbReference type="SAM" id="Phobius"/>
    </source>
</evidence>
<keyword evidence="2" id="KW-0472">Membrane</keyword>
<dbReference type="AlphaFoldDB" id="A0A7Y6IKE6"/>
<feature type="transmembrane region" description="Helical" evidence="2">
    <location>
        <begin position="63"/>
        <end position="80"/>
    </location>
</feature>
<keyword evidence="2" id="KW-1133">Transmembrane helix</keyword>
<sequence>MSKERARRRAEREAARERAASRNEERQARAARRRAVVARLTPRPVRFARQGGLRARRRRAQNAVVALAFALVQVMVWLVWASLAVSFGVLVLSLLLVPVVMTLAFDRRI</sequence>
<evidence type="ECO:0000313" key="3">
    <source>
        <dbReference type="EMBL" id="NUW39840.1"/>
    </source>
</evidence>
<protein>
    <submittedName>
        <fullName evidence="3">Uncharacterized protein</fullName>
    </submittedName>
</protein>
<feature type="compositionally biased region" description="Basic and acidic residues" evidence="1">
    <location>
        <begin position="1"/>
        <end position="28"/>
    </location>
</feature>
<organism evidence="3 4">
    <name type="scientific">Nonomuraea rhodomycinica</name>
    <dbReference type="NCBI Taxonomy" id="1712872"/>
    <lineage>
        <taxon>Bacteria</taxon>
        <taxon>Bacillati</taxon>
        <taxon>Actinomycetota</taxon>
        <taxon>Actinomycetes</taxon>
        <taxon>Streptosporangiales</taxon>
        <taxon>Streptosporangiaceae</taxon>
        <taxon>Nonomuraea</taxon>
    </lineage>
</organism>
<evidence type="ECO:0000313" key="4">
    <source>
        <dbReference type="Proteomes" id="UP000546126"/>
    </source>
</evidence>
<name>A0A7Y6IKE6_9ACTN</name>
<reference evidence="3 4" key="1">
    <citation type="submission" date="2020-06" db="EMBL/GenBank/DDBJ databases">
        <authorList>
            <person name="Chanama M."/>
        </authorList>
    </citation>
    <scope>NUCLEOTIDE SEQUENCE [LARGE SCALE GENOMIC DNA]</scope>
    <source>
        <strain evidence="3 4">TBRC6557</strain>
    </source>
</reference>
<dbReference type="RefSeq" id="WP_175599317.1">
    <property type="nucleotide sequence ID" value="NZ_JABWGO010000001.1"/>
</dbReference>